<evidence type="ECO:0000313" key="3">
    <source>
        <dbReference type="Proteomes" id="UP001482620"/>
    </source>
</evidence>
<evidence type="ECO:0000313" key="2">
    <source>
        <dbReference type="EMBL" id="MEQ2251243.1"/>
    </source>
</evidence>
<feature type="region of interest" description="Disordered" evidence="1">
    <location>
        <begin position="20"/>
        <end position="40"/>
    </location>
</feature>
<accession>A0ABV0V422</accession>
<evidence type="ECO:0000256" key="1">
    <source>
        <dbReference type="SAM" id="MobiDB-lite"/>
    </source>
</evidence>
<protein>
    <submittedName>
        <fullName evidence="2">Uncharacterized protein</fullName>
    </submittedName>
</protein>
<comment type="caution">
    <text evidence="2">The sequence shown here is derived from an EMBL/GenBank/DDBJ whole genome shotgun (WGS) entry which is preliminary data.</text>
</comment>
<dbReference type="EMBL" id="JAHRIQ010093293">
    <property type="protein sequence ID" value="MEQ2251243.1"/>
    <property type="molecule type" value="Genomic_DNA"/>
</dbReference>
<feature type="compositionally biased region" description="Low complexity" evidence="1">
    <location>
        <begin position="30"/>
        <end position="40"/>
    </location>
</feature>
<sequence length="174" mass="19008">MAHFFLVSALGKWKPIKNSCTSPAKRRRGSPASSLAPAATSPDLVSPAFSPFIFIPQTDHPTFSLLHSSHSWILSSAPCHPLLTCSVSSPPSLLRQHFLFPAPSSLPAPRPLPPAFALGSARPSSSLGEMYHSTLSSLSFSFMWSSSVRCFPPLFSFRLIIYSHVFYHLVQAQL</sequence>
<keyword evidence="3" id="KW-1185">Reference proteome</keyword>
<gene>
    <name evidence="2" type="ORF">ILYODFUR_008890</name>
</gene>
<reference evidence="2 3" key="1">
    <citation type="submission" date="2021-06" db="EMBL/GenBank/DDBJ databases">
        <authorList>
            <person name="Palmer J.M."/>
        </authorList>
    </citation>
    <scope>NUCLEOTIDE SEQUENCE [LARGE SCALE GENOMIC DNA]</scope>
    <source>
        <strain evidence="3">if_2019</strain>
        <tissue evidence="2">Muscle</tissue>
    </source>
</reference>
<organism evidence="2 3">
    <name type="scientific">Ilyodon furcidens</name>
    <name type="common">goldbreast splitfin</name>
    <dbReference type="NCBI Taxonomy" id="33524"/>
    <lineage>
        <taxon>Eukaryota</taxon>
        <taxon>Metazoa</taxon>
        <taxon>Chordata</taxon>
        <taxon>Craniata</taxon>
        <taxon>Vertebrata</taxon>
        <taxon>Euteleostomi</taxon>
        <taxon>Actinopterygii</taxon>
        <taxon>Neopterygii</taxon>
        <taxon>Teleostei</taxon>
        <taxon>Neoteleostei</taxon>
        <taxon>Acanthomorphata</taxon>
        <taxon>Ovalentaria</taxon>
        <taxon>Atherinomorphae</taxon>
        <taxon>Cyprinodontiformes</taxon>
        <taxon>Goodeidae</taxon>
        <taxon>Ilyodon</taxon>
    </lineage>
</organism>
<name>A0ABV0V422_9TELE</name>
<dbReference type="Proteomes" id="UP001482620">
    <property type="component" value="Unassembled WGS sequence"/>
</dbReference>
<proteinExistence type="predicted"/>